<organism evidence="4 5">
    <name type="scientific">Lyophyllum shimeji</name>
    <name type="common">Hon-shimeji</name>
    <name type="synonym">Tricholoma shimeji</name>
    <dbReference type="NCBI Taxonomy" id="47721"/>
    <lineage>
        <taxon>Eukaryota</taxon>
        <taxon>Fungi</taxon>
        <taxon>Dikarya</taxon>
        <taxon>Basidiomycota</taxon>
        <taxon>Agaricomycotina</taxon>
        <taxon>Agaricomycetes</taxon>
        <taxon>Agaricomycetidae</taxon>
        <taxon>Agaricales</taxon>
        <taxon>Tricholomatineae</taxon>
        <taxon>Lyophyllaceae</taxon>
        <taxon>Lyophyllum</taxon>
    </lineage>
</organism>
<gene>
    <name evidence="4" type="ORF">LshimejAT787_0207020</name>
</gene>
<dbReference type="Pfam" id="PF07910">
    <property type="entry name" value="Peptidase_C78"/>
    <property type="match status" value="1"/>
</dbReference>
<feature type="domain" description="UFSP1/2/DUB catalytic" evidence="3">
    <location>
        <begin position="164"/>
        <end position="351"/>
    </location>
</feature>
<dbReference type="InterPro" id="IPR012462">
    <property type="entry name" value="UFSP1/2_DUB_cat"/>
</dbReference>
<evidence type="ECO:0000313" key="4">
    <source>
        <dbReference type="EMBL" id="GLB35137.1"/>
    </source>
</evidence>
<accession>A0A9P3PFM4</accession>
<reference evidence="4" key="1">
    <citation type="submission" date="2022-07" db="EMBL/GenBank/DDBJ databases">
        <title>The genome of Lyophyllum shimeji provides insight into the initial evolution of ectomycorrhizal fungal genome.</title>
        <authorList>
            <person name="Kobayashi Y."/>
            <person name="Shibata T."/>
            <person name="Hirakawa H."/>
            <person name="Shigenobu S."/>
            <person name="Nishiyama T."/>
            <person name="Yamada A."/>
            <person name="Hasebe M."/>
            <person name="Kawaguchi M."/>
        </authorList>
    </citation>
    <scope>NUCLEOTIDE SEQUENCE</scope>
    <source>
        <strain evidence="4">AT787</strain>
    </source>
</reference>
<evidence type="ECO:0000313" key="5">
    <source>
        <dbReference type="Proteomes" id="UP001063166"/>
    </source>
</evidence>
<feature type="region of interest" description="Disordered" evidence="2">
    <location>
        <begin position="356"/>
        <end position="381"/>
    </location>
</feature>
<dbReference type="Proteomes" id="UP001063166">
    <property type="component" value="Unassembled WGS sequence"/>
</dbReference>
<keyword evidence="1" id="KW-0378">Hydrolase</keyword>
<dbReference type="AlphaFoldDB" id="A0A9P3PFM4"/>
<protein>
    <submittedName>
        <fullName evidence="4">DUF1671-domain-containing protein</fullName>
    </submittedName>
</protein>
<evidence type="ECO:0000256" key="2">
    <source>
        <dbReference type="SAM" id="MobiDB-lite"/>
    </source>
</evidence>
<comment type="caution">
    <text evidence="4">The sequence shown here is derived from an EMBL/GenBank/DDBJ whole genome shotgun (WGS) entry which is preliminary data.</text>
</comment>
<keyword evidence="5" id="KW-1185">Reference proteome</keyword>
<evidence type="ECO:0000256" key="1">
    <source>
        <dbReference type="ARBA" id="ARBA00022801"/>
    </source>
</evidence>
<name>A0A9P3PFM4_LYOSH</name>
<dbReference type="GO" id="GO:0016787">
    <property type="term" value="F:hydrolase activity"/>
    <property type="evidence" value="ECO:0007669"/>
    <property type="project" value="UniProtKB-KW"/>
</dbReference>
<dbReference type="EMBL" id="BRPK01000002">
    <property type="protein sequence ID" value="GLB35137.1"/>
    <property type="molecule type" value="Genomic_DNA"/>
</dbReference>
<dbReference type="OrthoDB" id="288987at2759"/>
<dbReference type="Gene3D" id="3.90.70.130">
    <property type="match status" value="1"/>
</dbReference>
<sequence>MSFTVRGGNEDPDAQIVGTSFVATANCKDAASSGTFECGICALNLQKLTVPQRVAHYNQHLEGDPQGPLHIKRSTRSTVPIASKKLKVSPAKILRPKGQEKDTKTFKNGGDVFWYCTLPTPPPSNYTPGLIPLLQKSLWSSHAHGTTQRAALCYERSVHVGPFGTWDRSWGCGYRNFLMVCTALMDQTIQPEYLPLLNEPIPPGIRNLQVWIEDSWEAGFDEDGAKELKNLVGSKKWIGTADLWVAFTYRGIPAELVDFDLKNQPRGAEVVIDWIVDYFSPKLNTIKTTNVHDALRGASPITVTDRMPLILQHNGHSRTIVGYEMAKNKKVTLLAFDPSTVTGEDMRNAAISAWSLSTEGHDTSRKRPPGSPATTSADTKRHRFTSEDIIKLDNDDEIFNVEGSRESRPQEASKRAAGDLSLLSKAKSQALLDKFRLEKKKLEKKQYQILYFPMTEPLTEEQRMSRKTPTSIQFC</sequence>
<proteinExistence type="predicted"/>
<evidence type="ECO:0000259" key="3">
    <source>
        <dbReference type="Pfam" id="PF07910"/>
    </source>
</evidence>